<dbReference type="Pfam" id="PF14279">
    <property type="entry name" value="HNH_5"/>
    <property type="match status" value="1"/>
</dbReference>
<evidence type="ECO:0000313" key="2">
    <source>
        <dbReference type="EMBL" id="KKM84923.1"/>
    </source>
</evidence>
<feature type="domain" description="C2H2-type" evidence="1">
    <location>
        <begin position="196"/>
        <end position="216"/>
    </location>
</feature>
<dbReference type="PANTHER" id="PTHR33877">
    <property type="entry name" value="SLL1193 PROTEIN"/>
    <property type="match status" value="1"/>
</dbReference>
<dbReference type="PROSITE" id="PS00028">
    <property type="entry name" value="ZINC_FINGER_C2H2_1"/>
    <property type="match status" value="1"/>
</dbReference>
<sequence>MKPNNLEKRIEILKTQAEKIQKSAVKLLKSAPLKQVFEFNEYGFGLLSEDLRELQQYVITEYNTWYNALYPLIKKYLPHQLDEFKKRYRLEKDRVFTYDITRILELNVIFLEKDRKFIIEKFQECFTYQKSQLLSLKYNALNNQVEHLSSLNFLEETLVQNIYDYLLKNPSVLNTKSRSISRQKKIAIKRRDKYVCQICEEKFIEAELEVDHIFPHSFGGSNQITNLMTLCRICNADKSNRLDYYRSDEGKLKLQINIEDFVKDLLLIQNFGKWLGKVGDARRKNSALIAKKEIDPNGIDEIEYEETYEEEQPRRPNIRLIESYLEFFSDSEITSEDLDDRLRRVNFEVYSYNNLKDISEEEKDFGVKFIRVISECLLVRKERNLINKSIEILYNLCITDTFIETIKSNCLDLLTQFYNEKKYFSYLIEVLDKVGYFEDILKEIIKTIDDKNLDLLEKLGGSIISAYRSEGLAIVKALQSKQKDIKESEETHRLKNLIRKFIQRIEGLMVV</sequence>
<dbReference type="InterPro" id="IPR003615">
    <property type="entry name" value="HNH_nuc"/>
</dbReference>
<reference evidence="2" key="1">
    <citation type="journal article" date="2015" name="Nature">
        <title>Complex archaea that bridge the gap between prokaryotes and eukaryotes.</title>
        <authorList>
            <person name="Spang A."/>
            <person name="Saw J.H."/>
            <person name="Jorgensen S.L."/>
            <person name="Zaremba-Niedzwiedzka K."/>
            <person name="Martijn J."/>
            <person name="Lind A.E."/>
            <person name="van Eijk R."/>
            <person name="Schleper C."/>
            <person name="Guy L."/>
            <person name="Ettema T.J."/>
        </authorList>
    </citation>
    <scope>NUCLEOTIDE SEQUENCE</scope>
</reference>
<dbReference type="AlphaFoldDB" id="A0A0F9KT98"/>
<gene>
    <name evidence="2" type="ORF">LCGC14_1294270</name>
</gene>
<organism evidence="2">
    <name type="scientific">marine sediment metagenome</name>
    <dbReference type="NCBI Taxonomy" id="412755"/>
    <lineage>
        <taxon>unclassified sequences</taxon>
        <taxon>metagenomes</taxon>
        <taxon>ecological metagenomes</taxon>
    </lineage>
</organism>
<evidence type="ECO:0000259" key="1">
    <source>
        <dbReference type="PROSITE" id="PS00028"/>
    </source>
</evidence>
<protein>
    <recommendedName>
        <fullName evidence="1">C2H2-type domain-containing protein</fullName>
    </recommendedName>
</protein>
<accession>A0A0F9KT98</accession>
<dbReference type="CDD" id="cd00085">
    <property type="entry name" value="HNHc"/>
    <property type="match status" value="1"/>
</dbReference>
<dbReference type="Gene3D" id="1.10.30.50">
    <property type="match status" value="1"/>
</dbReference>
<dbReference type="SMART" id="SM00507">
    <property type="entry name" value="HNHc"/>
    <property type="match status" value="1"/>
</dbReference>
<dbReference type="InterPro" id="IPR052892">
    <property type="entry name" value="NA-targeting_endonuclease"/>
</dbReference>
<dbReference type="PANTHER" id="PTHR33877:SF1">
    <property type="entry name" value="TYPE IV METHYL-DIRECTED RESTRICTION ENZYME ECOKMCRA"/>
    <property type="match status" value="1"/>
</dbReference>
<dbReference type="InterPro" id="IPR029471">
    <property type="entry name" value="HNH_5"/>
</dbReference>
<name>A0A0F9KT98_9ZZZZ</name>
<proteinExistence type="predicted"/>
<comment type="caution">
    <text evidence="2">The sequence shown here is derived from an EMBL/GenBank/DDBJ whole genome shotgun (WGS) entry which is preliminary data.</text>
</comment>
<dbReference type="InterPro" id="IPR013087">
    <property type="entry name" value="Znf_C2H2_type"/>
</dbReference>
<dbReference type="EMBL" id="LAZR01007492">
    <property type="protein sequence ID" value="KKM84923.1"/>
    <property type="molecule type" value="Genomic_DNA"/>
</dbReference>